<dbReference type="RefSeq" id="WP_004097613.1">
    <property type="nucleotide sequence ID" value="NZ_AFGF01000166.1"/>
</dbReference>
<dbReference type="Gene3D" id="3.90.76.10">
    <property type="entry name" value="Dipeptide-binding Protein, Domain 1"/>
    <property type="match status" value="1"/>
</dbReference>
<dbReference type="Gene3D" id="3.10.105.10">
    <property type="entry name" value="Dipeptide-binding Protein, Domain 3"/>
    <property type="match status" value="1"/>
</dbReference>
<dbReference type="eggNOG" id="COG4166">
    <property type="taxonomic scope" value="Bacteria"/>
</dbReference>
<dbReference type="GO" id="GO:0015833">
    <property type="term" value="P:peptide transport"/>
    <property type="evidence" value="ECO:0007669"/>
    <property type="project" value="TreeGrafter"/>
</dbReference>
<dbReference type="EMBL" id="AFGF01000166">
    <property type="protein sequence ID" value="EGO62802.1"/>
    <property type="molecule type" value="Genomic_DNA"/>
</dbReference>
<dbReference type="GO" id="GO:0030288">
    <property type="term" value="C:outer membrane-bounded periplasmic space"/>
    <property type="evidence" value="ECO:0007669"/>
    <property type="project" value="UniProtKB-ARBA"/>
</dbReference>
<dbReference type="Proteomes" id="UP000003240">
    <property type="component" value="Unassembled WGS sequence"/>
</dbReference>
<protein>
    <submittedName>
        <fullName evidence="6">Extracellular solute-binding protein family 5</fullName>
    </submittedName>
</protein>
<keyword evidence="3" id="KW-0813">Transport</keyword>
<dbReference type="FunFam" id="3.90.76.10:FF:000001">
    <property type="entry name" value="Oligopeptide ABC transporter substrate-binding protein"/>
    <property type="match status" value="1"/>
</dbReference>
<organism evidence="6 7">
    <name type="scientific">Acetonema longum DSM 6540</name>
    <dbReference type="NCBI Taxonomy" id="1009370"/>
    <lineage>
        <taxon>Bacteria</taxon>
        <taxon>Bacillati</taxon>
        <taxon>Bacillota</taxon>
        <taxon>Negativicutes</taxon>
        <taxon>Acetonemataceae</taxon>
        <taxon>Acetonema</taxon>
    </lineage>
</organism>
<dbReference type="PANTHER" id="PTHR30290">
    <property type="entry name" value="PERIPLASMIC BINDING COMPONENT OF ABC TRANSPORTER"/>
    <property type="match status" value="1"/>
</dbReference>
<gene>
    <name evidence="6" type="ORF">ALO_16322</name>
</gene>
<dbReference type="AlphaFoldDB" id="F7NMC6"/>
<comment type="caution">
    <text evidence="6">The sequence shown here is derived from an EMBL/GenBank/DDBJ whole genome shotgun (WGS) entry which is preliminary data.</text>
</comment>
<dbReference type="CDD" id="cd08504">
    <property type="entry name" value="PBP2_OppA"/>
    <property type="match status" value="1"/>
</dbReference>
<dbReference type="STRING" id="1009370.ALO_16322"/>
<dbReference type="Gene3D" id="3.40.190.10">
    <property type="entry name" value="Periplasmic binding protein-like II"/>
    <property type="match status" value="1"/>
</dbReference>
<dbReference type="PANTHER" id="PTHR30290:SF10">
    <property type="entry name" value="PERIPLASMIC OLIGOPEPTIDE-BINDING PROTEIN-RELATED"/>
    <property type="match status" value="1"/>
</dbReference>
<keyword evidence="4" id="KW-0732">Signal</keyword>
<comment type="subcellular location">
    <subcellularLocation>
        <location evidence="1">Cell envelope</location>
    </subcellularLocation>
</comment>
<dbReference type="GO" id="GO:1904680">
    <property type="term" value="F:peptide transmembrane transporter activity"/>
    <property type="evidence" value="ECO:0007669"/>
    <property type="project" value="TreeGrafter"/>
</dbReference>
<evidence type="ECO:0000313" key="7">
    <source>
        <dbReference type="Proteomes" id="UP000003240"/>
    </source>
</evidence>
<reference evidence="6 7" key="1">
    <citation type="journal article" date="2011" name="EMBO J.">
        <title>Structural diversity of bacterial flagellar motors.</title>
        <authorList>
            <person name="Chen S."/>
            <person name="Beeby M."/>
            <person name="Murphy G.E."/>
            <person name="Leadbetter J.R."/>
            <person name="Hendrixson D.R."/>
            <person name="Briegel A."/>
            <person name="Li Z."/>
            <person name="Shi J."/>
            <person name="Tocheva E.I."/>
            <person name="Muller A."/>
            <person name="Dobro M.J."/>
            <person name="Jensen G.J."/>
        </authorList>
    </citation>
    <scope>NUCLEOTIDE SEQUENCE [LARGE SCALE GENOMIC DNA]</scope>
    <source>
        <strain evidence="6 7">DSM 6540</strain>
    </source>
</reference>
<dbReference type="SUPFAM" id="SSF53850">
    <property type="entry name" value="Periplasmic binding protein-like II"/>
    <property type="match status" value="1"/>
</dbReference>
<evidence type="ECO:0000256" key="1">
    <source>
        <dbReference type="ARBA" id="ARBA00004196"/>
    </source>
</evidence>
<accession>F7NMC6</accession>
<evidence type="ECO:0000256" key="3">
    <source>
        <dbReference type="ARBA" id="ARBA00022448"/>
    </source>
</evidence>
<proteinExistence type="inferred from homology"/>
<sequence>MQKKSVIFWLVAIVLLTGMMAGCGDKETGYLRYALSAEPETIDPRKSTSVAASTVEAQLFEGLTTINEKNQPAPAAAEKWEVSADGAKYTFFLRKNAKWSNGDPVTAQDFEYAWKSALSPELASAYAYQMYYLKNGEAYNNKLASADTVGVRAVDDYTLEVILERPTPYFLSLAAFHTYYPVHRKIVSTDERWSASPKTLVGNGPFILKEWVHNNKMELAPNPQYWDAANVKMDKLELLLLDNASTVVSMFERDQLDMGETMPASEVPRLLREKKAFLYPQLGTDYYSFNVNQAPFDNPKVRKAFQLAVDRDALTVKALQGGQQAAYGLVPPGLSDAKPDQDFRQVGGALLKDHDVETARRLLAEAGYPEGKGLPPVTLLYNTSESHKLVAEAVQEMWKKNLGVQVQLTNQEWKVYVSNLEQYDFQVARDNWLGDYADPITFLELFETGNGNNVPGYSNRAYDRLIQIVRTSNDQSVRMQTMHDAEKILMDDAVLLPLYFHSSPLLVKDKVKGYIRTVFGTVYLKGAYLQQ</sequence>
<comment type="similarity">
    <text evidence="2">Belongs to the bacterial solute-binding protein 5 family.</text>
</comment>
<name>F7NMC6_9FIRM</name>
<evidence type="ECO:0000259" key="5">
    <source>
        <dbReference type="Pfam" id="PF00496"/>
    </source>
</evidence>
<evidence type="ECO:0000256" key="4">
    <source>
        <dbReference type="ARBA" id="ARBA00022729"/>
    </source>
</evidence>
<evidence type="ECO:0000256" key="2">
    <source>
        <dbReference type="ARBA" id="ARBA00005695"/>
    </source>
</evidence>
<feature type="domain" description="Solute-binding protein family 5" evidence="5">
    <location>
        <begin position="72"/>
        <end position="452"/>
    </location>
</feature>
<dbReference type="InterPro" id="IPR000914">
    <property type="entry name" value="SBP_5_dom"/>
</dbReference>
<evidence type="ECO:0000313" key="6">
    <source>
        <dbReference type="EMBL" id="EGO62802.1"/>
    </source>
</evidence>
<dbReference type="PROSITE" id="PS51257">
    <property type="entry name" value="PROKAR_LIPOPROTEIN"/>
    <property type="match status" value="1"/>
</dbReference>
<dbReference type="InterPro" id="IPR030678">
    <property type="entry name" value="Peptide/Ni-bd"/>
</dbReference>
<dbReference type="PIRSF" id="PIRSF002741">
    <property type="entry name" value="MppA"/>
    <property type="match status" value="1"/>
</dbReference>
<keyword evidence="7" id="KW-1185">Reference proteome</keyword>
<dbReference type="GO" id="GO:0043190">
    <property type="term" value="C:ATP-binding cassette (ABC) transporter complex"/>
    <property type="evidence" value="ECO:0007669"/>
    <property type="project" value="InterPro"/>
</dbReference>
<dbReference type="Pfam" id="PF00496">
    <property type="entry name" value="SBP_bac_5"/>
    <property type="match status" value="1"/>
</dbReference>
<dbReference type="FunFam" id="3.10.105.10:FF:000001">
    <property type="entry name" value="Oligopeptide ABC transporter, oligopeptide-binding protein"/>
    <property type="match status" value="1"/>
</dbReference>
<dbReference type="InterPro" id="IPR039424">
    <property type="entry name" value="SBP_5"/>
</dbReference>